<evidence type="ECO:0000256" key="7">
    <source>
        <dbReference type="SAM" id="MobiDB-lite"/>
    </source>
</evidence>
<keyword evidence="2" id="KW-0813">Transport</keyword>
<accession>A0AA39STC1</accession>
<feature type="compositionally biased region" description="Low complexity" evidence="7">
    <location>
        <begin position="274"/>
        <end position="286"/>
    </location>
</feature>
<evidence type="ECO:0000256" key="3">
    <source>
        <dbReference type="ARBA" id="ARBA00022475"/>
    </source>
</evidence>
<feature type="transmembrane region" description="Helical" evidence="8">
    <location>
        <begin position="89"/>
        <end position="107"/>
    </location>
</feature>
<evidence type="ECO:0000256" key="8">
    <source>
        <dbReference type="SAM" id="Phobius"/>
    </source>
</evidence>
<evidence type="ECO:0000256" key="2">
    <source>
        <dbReference type="ARBA" id="ARBA00022448"/>
    </source>
</evidence>
<feature type="region of interest" description="Disordered" evidence="7">
    <location>
        <begin position="271"/>
        <end position="299"/>
    </location>
</feature>
<keyword evidence="5 8" id="KW-1133">Transmembrane helix</keyword>
<sequence>MFRKACLSLVTMGMLVSLLMGLNMSWTTIAAALALTVLDFKDARPNLEKVSYSILIFFCRMFITVDGFNRIGIPSNLWDLMETYAQIDHIGGIAVLAVVILVLSNLASNIPTVRNSKRWNNGYVQNETRIGQLDCDVQERKEDKGVWQISNHVSCKRNPNGATGLDKDDQQLLGKAESHDKLNKGKNKWVLYSKRNSPLHNLNYKLLFGKTKEVGTFKDQSSSSYSEEDREPFINSVKTTGGCSMQQKNLIEKNGAISGVKPVSVTVKVSNKAGRGINDDNGLDDGMGNHERSGPVSLE</sequence>
<dbReference type="GO" id="GO:0005886">
    <property type="term" value="C:plasma membrane"/>
    <property type="evidence" value="ECO:0007669"/>
    <property type="project" value="UniProtKB-SubCell"/>
</dbReference>
<keyword evidence="3" id="KW-1003">Cell membrane</keyword>
<reference evidence="10" key="2">
    <citation type="submission" date="2023-06" db="EMBL/GenBank/DDBJ databases">
        <authorList>
            <person name="Swenson N.G."/>
            <person name="Wegrzyn J.L."/>
            <person name="Mcevoy S.L."/>
        </authorList>
    </citation>
    <scope>NUCLEOTIDE SEQUENCE</scope>
    <source>
        <strain evidence="10">NS2018</strain>
        <tissue evidence="10">Leaf</tissue>
    </source>
</reference>
<evidence type="ECO:0000256" key="6">
    <source>
        <dbReference type="ARBA" id="ARBA00023136"/>
    </source>
</evidence>
<comment type="caution">
    <text evidence="10">The sequence shown here is derived from an EMBL/GenBank/DDBJ whole genome shotgun (WGS) entry which is preliminary data.</text>
</comment>
<dbReference type="PANTHER" id="PTHR43302:SF15">
    <property type="entry name" value="SILICON EFFLUX TRANSPORTER LSI2"/>
    <property type="match status" value="1"/>
</dbReference>
<keyword evidence="4 8" id="KW-0812">Transmembrane</keyword>
<name>A0AA39STC1_ACESA</name>
<protein>
    <recommendedName>
        <fullName evidence="9">Citrate transporter-like domain-containing protein</fullName>
    </recommendedName>
</protein>
<evidence type="ECO:0000313" key="10">
    <source>
        <dbReference type="EMBL" id="KAK0596858.1"/>
    </source>
</evidence>
<gene>
    <name evidence="10" type="ORF">LWI29_019682</name>
</gene>
<evidence type="ECO:0000256" key="5">
    <source>
        <dbReference type="ARBA" id="ARBA00022989"/>
    </source>
</evidence>
<evidence type="ECO:0000259" key="9">
    <source>
        <dbReference type="Pfam" id="PF03600"/>
    </source>
</evidence>
<proteinExistence type="predicted"/>
<dbReference type="EMBL" id="JAUESC010000004">
    <property type="protein sequence ID" value="KAK0596858.1"/>
    <property type="molecule type" value="Genomic_DNA"/>
</dbReference>
<keyword evidence="6 8" id="KW-0472">Membrane</keyword>
<dbReference type="Pfam" id="PF03600">
    <property type="entry name" value="CitMHS"/>
    <property type="match status" value="1"/>
</dbReference>
<dbReference type="InterPro" id="IPR004680">
    <property type="entry name" value="Cit_transptr-like_dom"/>
</dbReference>
<dbReference type="GO" id="GO:0055085">
    <property type="term" value="P:transmembrane transport"/>
    <property type="evidence" value="ECO:0007669"/>
    <property type="project" value="InterPro"/>
</dbReference>
<dbReference type="AlphaFoldDB" id="A0AA39STC1"/>
<reference evidence="10" key="1">
    <citation type="journal article" date="2022" name="Plant J.">
        <title>Strategies of tolerance reflected in two North American maple genomes.</title>
        <authorList>
            <person name="McEvoy S.L."/>
            <person name="Sezen U.U."/>
            <person name="Trouern-Trend A."/>
            <person name="McMahon S.M."/>
            <person name="Schaberg P.G."/>
            <person name="Yang J."/>
            <person name="Wegrzyn J.L."/>
            <person name="Swenson N.G."/>
        </authorList>
    </citation>
    <scope>NUCLEOTIDE SEQUENCE</scope>
    <source>
        <strain evidence="10">NS2018</strain>
    </source>
</reference>
<evidence type="ECO:0000313" key="11">
    <source>
        <dbReference type="Proteomes" id="UP001168877"/>
    </source>
</evidence>
<keyword evidence="11" id="KW-1185">Reference proteome</keyword>
<feature type="domain" description="Citrate transporter-like" evidence="9">
    <location>
        <begin position="3"/>
        <end position="113"/>
    </location>
</feature>
<organism evidence="10 11">
    <name type="scientific">Acer saccharum</name>
    <name type="common">Sugar maple</name>
    <dbReference type="NCBI Taxonomy" id="4024"/>
    <lineage>
        <taxon>Eukaryota</taxon>
        <taxon>Viridiplantae</taxon>
        <taxon>Streptophyta</taxon>
        <taxon>Embryophyta</taxon>
        <taxon>Tracheophyta</taxon>
        <taxon>Spermatophyta</taxon>
        <taxon>Magnoliopsida</taxon>
        <taxon>eudicotyledons</taxon>
        <taxon>Gunneridae</taxon>
        <taxon>Pentapetalae</taxon>
        <taxon>rosids</taxon>
        <taxon>malvids</taxon>
        <taxon>Sapindales</taxon>
        <taxon>Sapindaceae</taxon>
        <taxon>Hippocastanoideae</taxon>
        <taxon>Acereae</taxon>
        <taxon>Acer</taxon>
    </lineage>
</organism>
<evidence type="ECO:0000256" key="4">
    <source>
        <dbReference type="ARBA" id="ARBA00022692"/>
    </source>
</evidence>
<dbReference type="PANTHER" id="PTHR43302">
    <property type="entry name" value="TRANSPORTER ARSB-RELATED"/>
    <property type="match status" value="1"/>
</dbReference>
<comment type="subcellular location">
    <subcellularLocation>
        <location evidence="1">Cell membrane</location>
        <topology evidence="1">Multi-pass membrane protein</topology>
    </subcellularLocation>
</comment>
<dbReference type="Proteomes" id="UP001168877">
    <property type="component" value="Unassembled WGS sequence"/>
</dbReference>
<feature type="transmembrane region" description="Helical" evidence="8">
    <location>
        <begin position="50"/>
        <end position="68"/>
    </location>
</feature>
<evidence type="ECO:0000256" key="1">
    <source>
        <dbReference type="ARBA" id="ARBA00004651"/>
    </source>
</evidence>